<dbReference type="SUPFAM" id="SSF101447">
    <property type="entry name" value="Formin homology 2 domain (FH2 domain)"/>
    <property type="match status" value="1"/>
</dbReference>
<dbReference type="FunCoup" id="A0A7R8UFY2">
    <property type="interactions" value="66"/>
</dbReference>
<accession>A0A7R8UFY2</accession>
<organism evidence="4 5">
    <name type="scientific">Hermetia illucens</name>
    <name type="common">Black soldier fly</name>
    <dbReference type="NCBI Taxonomy" id="343691"/>
    <lineage>
        <taxon>Eukaryota</taxon>
        <taxon>Metazoa</taxon>
        <taxon>Ecdysozoa</taxon>
        <taxon>Arthropoda</taxon>
        <taxon>Hexapoda</taxon>
        <taxon>Insecta</taxon>
        <taxon>Pterygota</taxon>
        <taxon>Neoptera</taxon>
        <taxon>Endopterygota</taxon>
        <taxon>Diptera</taxon>
        <taxon>Brachycera</taxon>
        <taxon>Stratiomyomorpha</taxon>
        <taxon>Stratiomyidae</taxon>
        <taxon>Hermetiinae</taxon>
        <taxon>Hermetia</taxon>
    </lineage>
</organism>
<evidence type="ECO:0000256" key="2">
    <source>
        <dbReference type="SAM" id="MobiDB-lite"/>
    </source>
</evidence>
<feature type="compositionally biased region" description="Polar residues" evidence="2">
    <location>
        <begin position="107"/>
        <end position="124"/>
    </location>
</feature>
<evidence type="ECO:0000313" key="5">
    <source>
        <dbReference type="Proteomes" id="UP000594454"/>
    </source>
</evidence>
<feature type="region of interest" description="Disordered" evidence="2">
    <location>
        <begin position="681"/>
        <end position="704"/>
    </location>
</feature>
<feature type="region of interest" description="Disordered" evidence="2">
    <location>
        <begin position="575"/>
        <end position="600"/>
    </location>
</feature>
<dbReference type="InParanoid" id="A0A7R8UFY2"/>
<feature type="compositionally biased region" description="Basic and acidic residues" evidence="2">
    <location>
        <begin position="43"/>
        <end position="58"/>
    </location>
</feature>
<feature type="region of interest" description="Disordered" evidence="2">
    <location>
        <begin position="1001"/>
        <end position="1209"/>
    </location>
</feature>
<proteinExistence type="inferred from homology"/>
<feature type="compositionally biased region" description="Pro residues" evidence="2">
    <location>
        <begin position="1106"/>
        <end position="1163"/>
    </location>
</feature>
<dbReference type="PANTHER" id="PTHR45920:SF7">
    <property type="entry name" value="FORMIN-G"/>
    <property type="match status" value="1"/>
</dbReference>
<evidence type="ECO:0000256" key="1">
    <source>
        <dbReference type="ARBA" id="ARBA00005271"/>
    </source>
</evidence>
<comment type="similarity">
    <text evidence="1">Belongs to the formin homology family. Cappuccino subfamily.</text>
</comment>
<dbReference type="InterPro" id="IPR042201">
    <property type="entry name" value="FH2_Formin_sf"/>
</dbReference>
<dbReference type="SMART" id="SM00498">
    <property type="entry name" value="FH2"/>
    <property type="match status" value="1"/>
</dbReference>
<dbReference type="Proteomes" id="UP000594454">
    <property type="component" value="Chromosome 1"/>
</dbReference>
<dbReference type="GO" id="GO:0005737">
    <property type="term" value="C:cytoplasm"/>
    <property type="evidence" value="ECO:0007669"/>
    <property type="project" value="UniProtKB-ARBA"/>
</dbReference>
<dbReference type="GO" id="GO:0005856">
    <property type="term" value="C:cytoskeleton"/>
    <property type="evidence" value="ECO:0007669"/>
    <property type="project" value="TreeGrafter"/>
</dbReference>
<feature type="region of interest" description="Disordered" evidence="2">
    <location>
        <begin position="352"/>
        <end position="392"/>
    </location>
</feature>
<feature type="compositionally biased region" description="Polar residues" evidence="2">
    <location>
        <begin position="490"/>
        <end position="501"/>
    </location>
</feature>
<feature type="compositionally biased region" description="Basic residues" evidence="2">
    <location>
        <begin position="89"/>
        <end position="101"/>
    </location>
</feature>
<feature type="region of interest" description="Disordered" evidence="2">
    <location>
        <begin position="1"/>
        <end position="265"/>
    </location>
</feature>
<feature type="region of interest" description="Disordered" evidence="2">
    <location>
        <begin position="533"/>
        <end position="560"/>
    </location>
</feature>
<gene>
    <name evidence="4" type="ORF">HERILL_LOCUS3040</name>
</gene>
<feature type="compositionally biased region" description="Basic and acidic residues" evidence="2">
    <location>
        <begin position="1"/>
        <end position="11"/>
    </location>
</feature>
<dbReference type="GO" id="GO:0030866">
    <property type="term" value="P:cortical actin cytoskeleton organization"/>
    <property type="evidence" value="ECO:0007669"/>
    <property type="project" value="TreeGrafter"/>
</dbReference>
<dbReference type="OMA" id="ECATEND"/>
<evidence type="ECO:0000313" key="4">
    <source>
        <dbReference type="EMBL" id="CAD7079849.1"/>
    </source>
</evidence>
<reference evidence="4 5" key="1">
    <citation type="submission" date="2020-11" db="EMBL/GenBank/DDBJ databases">
        <authorList>
            <person name="Wallbank WR R."/>
            <person name="Pardo Diaz C."/>
            <person name="Kozak K."/>
            <person name="Martin S."/>
            <person name="Jiggins C."/>
            <person name="Moest M."/>
            <person name="Warren A I."/>
            <person name="Generalovic N T."/>
            <person name="Byers J.R.P. K."/>
            <person name="Montejo-Kovacevich G."/>
            <person name="Yen C E."/>
        </authorList>
    </citation>
    <scope>NUCLEOTIDE SEQUENCE [LARGE SCALE GENOMIC DNA]</scope>
</reference>
<dbReference type="PANTHER" id="PTHR45920">
    <property type="entry name" value="FORMIN HOMOLOGY 2 DOMAIN CONTAINING, ISOFORM I"/>
    <property type="match status" value="1"/>
</dbReference>
<feature type="compositionally biased region" description="Low complexity" evidence="2">
    <location>
        <begin position="210"/>
        <end position="251"/>
    </location>
</feature>
<sequence length="1660" mass="178411">MGNSHSAEDKNSSISGGGKVRRKSKVFGRFGGKKAKDTSGTSDRGEGHSEGGESKSADHSTASFEQLVEGSTDLDSAREALSIDVASRGSKRTSAQKHAKRPAPIAPQSTSAASKPTCAEQTIEVSGKPTVTKGDHVSLTSSQDPLFSARTSDPNSSSTNSQLLVIGEAIDGTPSTSSHDLNTRGTPSNSSRSAPANLSSPSKASQVRLPTSHSPTTIESPSTSERAATTTTTRTSPTSTTLISTSATTTRQISNAAGELEPPLEVEATEPILVHRVPKNNNKNACEEATGDSDGKLGACNAAADYIPRPVTETAQNASLSPSSACSLEKLASSQVIDQKSNRKSFIESQPVNAEEFAENRKSVTAGEKPPLGSQCEKRKRHPSKSSVTNSGREIIIVETDSWRTVESLAGSIRRGSTSSDNLQIGSSDVVVLREQTTSSSSDSLFTDPLTPVGFAAEINQCYVSEEENVCDSVDEETLREITKAALASRNYSRNTSTDASKPSGKVSPARKNTQQTLSNLSVSEITYLTLDENSPPLDVQDEDSNVNSSKGGSGKDLDTERAEEMPIHFRNKILPLVGSGGTNNTNGNTSEEKNGSNEPGIFNVAKAKKVELQNLSSRIPDTCNAIAPADSTSGKTCSSNDAQPCVVISNLTGRTSPTTPTTTAPTTPAVFKALSSESLENPANDVNTEAGKGASLNTSTAPTTPTAPIVLSMSATMAPGVAASSPVQSAAGDGNVLKKVASFIVERSNGDNTAAKRPSHVPEKLNFAACEKFEGQMLMKWLVTSMQGAGSILNEIDLAALAQQCCVNLLIAGVIKPICDKQQSTEVETFYPYHMYQWSHTELPQPSPNTPGKLDTGIVWPFSSTPFQPKTRQLADKSPKDVTTNQTHADISYAKLPQNYLRELKKQLINCDTVDEMCRIFEMVLRLRRSDSAVADSDKDTTRSVPLNDLLNETDVTIYENRVGLSEQPTRRKLELEHQKEDKIIQTSLCDAQSKKDVLVDKDTQTEDNNDRDENKLEKVAENSGEANEGKVKPEEDSLETKKIGPVLTSAPPPPPPLPPQLEAAGPPPPPPPPPPLSSALPASPPPYVPPPPPPLPGVNMSAAPAPPPPPPPPAGDLPPPPPPPPMAATGPPPPPPPLLAGSPIPPPLPSSSGPPPPPPPATGSSGSPIPPPPALIMPDGSHQPNTSMKTPPVGGPPPLPMPLPGGAWFQAANTMRKNAVNPPKPMKPLYWTRIVAPKPISAPESAEAAAVSPKEKHLWQEIDETNLDNIDEFTELFSRQAVVPKAKKEAAKPVRIKTIKVLDSKRSQNVGIFSRSLHVDFAEIEHAIYHCDTSVVSLEALQHIMEIKATPEELAMIKDAAQGDIPLDAPEQFLLKISEISSSAERISCIVFQAEFEEGCIQISRKLQIVKHLSEFLTENEDVKLLFSIILTLGNYMNGGNRSRGQADGFGLEILPKLKDVKSKDSKITLLHFIVKTYISQRRKEGVPLPEISLPVPEPGDVDRAITVDFDEVKQQINDLSKKLTICKNTTEKVIASSDPSNVQPFKDKMEQFIETASRKIEKQLKKLNECQSIFIKMMKFYHYIPKSGSLDQCTPGQFFEYWASFTNDFKDIWKKEITLLSSELLKKMKQQNLNVPKASQKVKPGSLKERLQKLSKK</sequence>
<dbReference type="Pfam" id="PF02181">
    <property type="entry name" value="FH2"/>
    <property type="match status" value="1"/>
</dbReference>
<dbReference type="GO" id="GO:0051015">
    <property type="term" value="F:actin filament binding"/>
    <property type="evidence" value="ECO:0007669"/>
    <property type="project" value="TreeGrafter"/>
</dbReference>
<name>A0A7R8UFY2_HERIL</name>
<feature type="compositionally biased region" description="Pro residues" evidence="2">
    <location>
        <begin position="1195"/>
        <end position="1205"/>
    </location>
</feature>
<feature type="compositionally biased region" description="Basic and acidic residues" evidence="2">
    <location>
        <begin position="1029"/>
        <end position="1044"/>
    </location>
</feature>
<dbReference type="Gene3D" id="1.20.58.2220">
    <property type="entry name" value="Formin, FH2 domain"/>
    <property type="match status" value="1"/>
</dbReference>
<feature type="compositionally biased region" description="Polar residues" evidence="2">
    <location>
        <begin position="138"/>
        <end position="163"/>
    </location>
</feature>
<feature type="region of interest" description="Disordered" evidence="2">
    <location>
        <begin position="490"/>
        <end position="519"/>
    </location>
</feature>
<evidence type="ECO:0000259" key="3">
    <source>
        <dbReference type="PROSITE" id="PS51444"/>
    </source>
</evidence>
<keyword evidence="5" id="KW-1185">Reference proteome</keyword>
<feature type="compositionally biased region" description="Basic and acidic residues" evidence="2">
    <location>
        <begin position="1649"/>
        <end position="1660"/>
    </location>
</feature>
<feature type="domain" description="FH2" evidence="3">
    <location>
        <begin position="1218"/>
        <end position="1638"/>
    </location>
</feature>
<feature type="compositionally biased region" description="Polar residues" evidence="2">
    <location>
        <begin position="173"/>
        <end position="209"/>
    </location>
</feature>
<feature type="compositionally biased region" description="Pro residues" evidence="2">
    <location>
        <begin position="1052"/>
        <end position="1098"/>
    </location>
</feature>
<feature type="compositionally biased region" description="Basic and acidic residues" evidence="2">
    <location>
        <begin position="1013"/>
        <end position="1022"/>
    </location>
</feature>
<feature type="region of interest" description="Disordered" evidence="2">
    <location>
        <begin position="1638"/>
        <end position="1660"/>
    </location>
</feature>
<protein>
    <recommendedName>
        <fullName evidence="3">FH2 domain-containing protein</fullName>
    </recommendedName>
</protein>
<dbReference type="InterPro" id="IPR015425">
    <property type="entry name" value="FH2_Formin"/>
</dbReference>
<dbReference type="OrthoDB" id="427644at2759"/>
<dbReference type="PRINTS" id="PR01217">
    <property type="entry name" value="PRICHEXTENSN"/>
</dbReference>
<dbReference type="PROSITE" id="PS51444">
    <property type="entry name" value="FH2"/>
    <property type="match status" value="1"/>
</dbReference>
<dbReference type="EMBL" id="LR899009">
    <property type="protein sequence ID" value="CAD7079849.1"/>
    <property type="molecule type" value="Genomic_DNA"/>
</dbReference>